<organism evidence="1 2">
    <name type="scientific">Nibribacter koreensis</name>
    <dbReference type="NCBI Taxonomy" id="1084519"/>
    <lineage>
        <taxon>Bacteria</taxon>
        <taxon>Pseudomonadati</taxon>
        <taxon>Bacteroidota</taxon>
        <taxon>Cytophagia</taxon>
        <taxon>Cytophagales</taxon>
        <taxon>Hymenobacteraceae</taxon>
        <taxon>Nibribacter</taxon>
    </lineage>
</organism>
<dbReference type="EMBL" id="BAABGX010000003">
    <property type="protein sequence ID" value="GAA4312869.1"/>
    <property type="molecule type" value="Genomic_DNA"/>
</dbReference>
<name>A0ABP8FX99_9BACT</name>
<reference evidence="2" key="1">
    <citation type="journal article" date="2019" name="Int. J. Syst. Evol. Microbiol.">
        <title>The Global Catalogue of Microorganisms (GCM) 10K type strain sequencing project: providing services to taxonomists for standard genome sequencing and annotation.</title>
        <authorList>
            <consortium name="The Broad Institute Genomics Platform"/>
            <consortium name="The Broad Institute Genome Sequencing Center for Infectious Disease"/>
            <person name="Wu L."/>
            <person name="Ma J."/>
        </authorList>
    </citation>
    <scope>NUCLEOTIDE SEQUENCE [LARGE SCALE GENOMIC DNA]</scope>
    <source>
        <strain evidence="2">JCM 17917</strain>
    </source>
</reference>
<dbReference type="Proteomes" id="UP001501844">
    <property type="component" value="Unassembled WGS sequence"/>
</dbReference>
<protein>
    <submittedName>
        <fullName evidence="1">Uncharacterized protein</fullName>
    </submittedName>
</protein>
<accession>A0ABP8FX99</accession>
<sequence>MPALAFVLVSPAAQAQDEVGEFIRAGKEDASKLVRAYAEPAGIALGHNLNSGWFNSGQAMKPGRFDIRIYASAVFAPDDAKTFDISKLGLKQIRTSTGAPFDPNRPVLVPTVFGEDREGPELTVYTRNPLTNQEEEVVSFNSPPGAGYDVLPFPMAQVSIGLFKETEVAVRFVPKTKADDFEGSLWGVGVKHGLKQWIPGVAAIPGFDITVFGGYTNLTSSYGLDVPLTEDNQMYATQQQQSPTYYDGQALELKTKAWTTSLVVSKTVSVITGYAGIRYSNVETDLNAVGKYPVVAYRTTAPYAKYVDDVVDPILVKMKDAQVGGTAGLRLKLAFFSIYGEYTFAKYSTAMAGIGLGWN</sequence>
<dbReference type="Pfam" id="PF20230">
    <property type="entry name" value="DUF6588"/>
    <property type="match status" value="1"/>
</dbReference>
<gene>
    <name evidence="1" type="ORF">GCM10023183_32110</name>
</gene>
<evidence type="ECO:0000313" key="2">
    <source>
        <dbReference type="Proteomes" id="UP001501844"/>
    </source>
</evidence>
<keyword evidence="2" id="KW-1185">Reference proteome</keyword>
<comment type="caution">
    <text evidence="1">The sequence shown here is derived from an EMBL/GenBank/DDBJ whole genome shotgun (WGS) entry which is preliminary data.</text>
</comment>
<dbReference type="InterPro" id="IPR046495">
    <property type="entry name" value="DUF6588"/>
</dbReference>
<evidence type="ECO:0000313" key="1">
    <source>
        <dbReference type="EMBL" id="GAA4312869.1"/>
    </source>
</evidence>
<proteinExistence type="predicted"/>